<dbReference type="GO" id="GO:0016787">
    <property type="term" value="F:hydrolase activity"/>
    <property type="evidence" value="ECO:0007669"/>
    <property type="project" value="UniProtKB-KW"/>
</dbReference>
<dbReference type="PANTHER" id="PTHR43405">
    <property type="entry name" value="GLYCOSYL HYDROLASE DIGH"/>
    <property type="match status" value="1"/>
</dbReference>
<keyword evidence="1" id="KW-0732">Signal</keyword>
<dbReference type="InterPro" id="IPR003790">
    <property type="entry name" value="GHL10"/>
</dbReference>
<sequence length="412" mass="45668">MSTEPATSTGRRSAASLPVDNAFAHASSSAMRLLVALLVCIPALAFGAEREFRAAWVATVHNLDWPSRPGLPPATQKAELRAILDRAAQLKLNAILFQVRPASDALYASSREPWSRFLMGTQGVNPGYDPLEFAISEAHSRGIELHAWINPFRAASSTGTPLAPNHIANTHPEWVRRHAGQIWVDPGEPAAREYVLSIFQDIVRRYDVDGIHIDDYFYPYPVKGSSASFPDESTWQKYGVSSGLSRGDWRRDNINKFVQSMYRTVKATRSSVKVGISPFGIWRPGIPATTEAGLDAYGQLYADSRKWLAEGWCDYFSPQLYWSIQPAKQSFPVLLDWWRAQSRGTPVWPGIATERIGAKRPASEIINQIGLTRQGTNSPGHIHWSMKALMRNQGGVADQLRAGPYAEAAQAR</sequence>
<organism evidence="3">
    <name type="scientific">uncultured Chthoniobacterales bacterium</name>
    <dbReference type="NCBI Taxonomy" id="1836801"/>
    <lineage>
        <taxon>Bacteria</taxon>
        <taxon>Pseudomonadati</taxon>
        <taxon>Verrucomicrobiota</taxon>
        <taxon>Spartobacteria</taxon>
        <taxon>Chthoniobacterales</taxon>
        <taxon>environmental samples</taxon>
    </lineage>
</organism>
<dbReference type="SUPFAM" id="SSF51445">
    <property type="entry name" value="(Trans)glycosidases"/>
    <property type="match status" value="1"/>
</dbReference>
<dbReference type="Gene3D" id="3.20.20.80">
    <property type="entry name" value="Glycosidases"/>
    <property type="match status" value="1"/>
</dbReference>
<feature type="domain" description="Glycosyl hydrolase-like 10" evidence="2">
    <location>
        <begin position="51"/>
        <end position="357"/>
    </location>
</feature>
<accession>A0A6J4I3B5</accession>
<evidence type="ECO:0000259" key="2">
    <source>
        <dbReference type="Pfam" id="PF02638"/>
    </source>
</evidence>
<reference evidence="3" key="1">
    <citation type="submission" date="2020-02" db="EMBL/GenBank/DDBJ databases">
        <authorList>
            <person name="Meier V. D."/>
        </authorList>
    </citation>
    <scope>NUCLEOTIDE SEQUENCE</scope>
    <source>
        <strain evidence="3">AVDCRST_MAG42</strain>
    </source>
</reference>
<dbReference type="EMBL" id="CADCTA010000064">
    <property type="protein sequence ID" value="CAA9239895.1"/>
    <property type="molecule type" value="Genomic_DNA"/>
</dbReference>
<evidence type="ECO:0000313" key="3">
    <source>
        <dbReference type="EMBL" id="CAA9239895.1"/>
    </source>
</evidence>
<dbReference type="AlphaFoldDB" id="A0A6J4I3B5"/>
<name>A0A6J4I3B5_9BACT</name>
<proteinExistence type="predicted"/>
<protein>
    <submittedName>
        <fullName evidence="3">COG1649 predicted glycoside hydrolase</fullName>
    </submittedName>
</protein>
<keyword evidence="3" id="KW-0378">Hydrolase</keyword>
<dbReference type="PANTHER" id="PTHR43405:SF1">
    <property type="entry name" value="GLYCOSYL HYDROLASE DIGH"/>
    <property type="match status" value="1"/>
</dbReference>
<dbReference type="Pfam" id="PF02638">
    <property type="entry name" value="GHL10"/>
    <property type="match status" value="1"/>
</dbReference>
<dbReference type="InterPro" id="IPR052177">
    <property type="entry name" value="Divisome_Glycosyl_Hydrolase"/>
</dbReference>
<dbReference type="InterPro" id="IPR017853">
    <property type="entry name" value="GH"/>
</dbReference>
<evidence type="ECO:0000256" key="1">
    <source>
        <dbReference type="ARBA" id="ARBA00022729"/>
    </source>
</evidence>
<gene>
    <name evidence="3" type="ORF">AVDCRST_MAG42-1649</name>
</gene>